<sequence length="283" mass="32741">MKIISQRHGISSTSLELFPSGSVFVFALGEKYVLKLFPPLSPEFCQTEHAVLSILQSHRADLKTPRIHFTGDFEGWPYIVMSKLPGLPLQNIWPELSQAQRRDVVEQTAELVRILHQVPTAHAHLPQSEFIEAQRGNCLNHHQHFELDPHWLKQIPEFLESVTLHSSFDTPPVLLHTEIMRQHLLVDVTASQPKITGLIDFEPSMIGHFEYELASITLFVTGSDTHLFPIFLKNYKAELLKDAELKRRILAYILLHRYSYLNWFLTLMPPVNNFQDCLDRWFS</sequence>
<proteinExistence type="predicted"/>
<dbReference type="EMBL" id="JBHPBY010000668">
    <property type="protein sequence ID" value="MFC1853978.1"/>
    <property type="molecule type" value="Genomic_DNA"/>
</dbReference>
<evidence type="ECO:0000259" key="1">
    <source>
        <dbReference type="Pfam" id="PF01636"/>
    </source>
</evidence>
<evidence type="ECO:0000313" key="3">
    <source>
        <dbReference type="Proteomes" id="UP001594351"/>
    </source>
</evidence>
<dbReference type="CDD" id="cd05120">
    <property type="entry name" value="APH_ChoK_like"/>
    <property type="match status" value="1"/>
</dbReference>
<feature type="domain" description="Aminoglycoside phosphotransferase" evidence="1">
    <location>
        <begin position="16"/>
        <end position="236"/>
    </location>
</feature>
<dbReference type="PIRSF" id="PIRSF000707">
    <property type="entry name" value="Hygromycin-B_kinase"/>
    <property type="match status" value="1"/>
</dbReference>
<gene>
    <name evidence="2" type="ORF">ACFL27_27655</name>
</gene>
<dbReference type="Pfam" id="PF01636">
    <property type="entry name" value="APH"/>
    <property type="match status" value="1"/>
</dbReference>
<dbReference type="InterPro" id="IPR016259">
    <property type="entry name" value="Hygromycin-B_Kinase"/>
</dbReference>
<dbReference type="InterPro" id="IPR011009">
    <property type="entry name" value="Kinase-like_dom_sf"/>
</dbReference>
<evidence type="ECO:0000313" key="2">
    <source>
        <dbReference type="EMBL" id="MFC1853978.1"/>
    </source>
</evidence>
<accession>A0ABV6Z6M3</accession>
<dbReference type="Proteomes" id="UP001594351">
    <property type="component" value="Unassembled WGS sequence"/>
</dbReference>
<dbReference type="PANTHER" id="PTHR21310:SF15">
    <property type="entry name" value="AMINOGLYCOSIDE PHOSPHOTRANSFERASE DOMAIN-CONTAINING PROTEIN"/>
    <property type="match status" value="1"/>
</dbReference>
<keyword evidence="3" id="KW-1185">Reference proteome</keyword>
<comment type="caution">
    <text evidence="2">The sequence shown here is derived from an EMBL/GenBank/DDBJ whole genome shotgun (WGS) entry which is preliminary data.</text>
</comment>
<dbReference type="InterPro" id="IPR002575">
    <property type="entry name" value="Aminoglycoside_PTrfase"/>
</dbReference>
<organism evidence="2 3">
    <name type="scientific">candidate division CSSED10-310 bacterium</name>
    <dbReference type="NCBI Taxonomy" id="2855610"/>
    <lineage>
        <taxon>Bacteria</taxon>
        <taxon>Bacteria division CSSED10-310</taxon>
    </lineage>
</organism>
<name>A0ABV6Z6M3_UNCC1</name>
<dbReference type="InterPro" id="IPR051678">
    <property type="entry name" value="AGP_Transferase"/>
</dbReference>
<dbReference type="SUPFAM" id="SSF56112">
    <property type="entry name" value="Protein kinase-like (PK-like)"/>
    <property type="match status" value="1"/>
</dbReference>
<dbReference type="Gene3D" id="3.90.1200.10">
    <property type="match status" value="1"/>
</dbReference>
<protein>
    <submittedName>
        <fullName evidence="2">Phosphotransferase family protein</fullName>
    </submittedName>
</protein>
<reference evidence="2 3" key="1">
    <citation type="submission" date="2024-09" db="EMBL/GenBank/DDBJ databases">
        <title>Laminarin stimulates single cell rates of sulfate reduction while oxygen inhibits transcriptomic activity in coastal marine sediment.</title>
        <authorList>
            <person name="Lindsay M."/>
            <person name="Orcutt B."/>
            <person name="Emerson D."/>
            <person name="Stepanauskas R."/>
            <person name="D'Angelo T."/>
        </authorList>
    </citation>
    <scope>NUCLEOTIDE SEQUENCE [LARGE SCALE GENOMIC DNA]</scope>
    <source>
        <strain evidence="2">SAG AM-311-K15</strain>
    </source>
</reference>
<dbReference type="PANTHER" id="PTHR21310">
    <property type="entry name" value="AMINOGLYCOSIDE PHOSPHOTRANSFERASE-RELATED-RELATED"/>
    <property type="match status" value="1"/>
</dbReference>